<accession>A0A6J4KCP8</accession>
<proteinExistence type="predicted"/>
<evidence type="ECO:0000313" key="1">
    <source>
        <dbReference type="EMBL" id="CAA9302052.1"/>
    </source>
</evidence>
<dbReference type="InterPro" id="IPR029063">
    <property type="entry name" value="SAM-dependent_MTases_sf"/>
</dbReference>
<dbReference type="Pfam" id="PF08003">
    <property type="entry name" value="Methyltransf_9"/>
    <property type="match status" value="1"/>
</dbReference>
<organism evidence="1">
    <name type="scientific">uncultured Gemmatimonadaceae bacterium</name>
    <dbReference type="NCBI Taxonomy" id="246130"/>
    <lineage>
        <taxon>Bacteria</taxon>
        <taxon>Pseudomonadati</taxon>
        <taxon>Gemmatimonadota</taxon>
        <taxon>Gemmatimonadia</taxon>
        <taxon>Gemmatimonadales</taxon>
        <taxon>Gemmatimonadaceae</taxon>
        <taxon>environmental samples</taxon>
    </lineage>
</organism>
<sequence length="270" mass="29738">MLYQLKVRLLKTVRGNYYWRYWRARRGDDVGSYARLPDYVRRLAPGKSFADVGCMWGVNGEYTFVAEEAGATAATGVDVFGPTPEFEARRTASNSRVRFVLGDVSRAETVERVGVADVVLCAGVLYHHPSPFDLLVALRRICRETLILRTSTIPEVPGLPNAAVYYPMLSAEQRRLWNLSPLGLLHQEGITNAFEPRAGYGNWFWGMTPSCVTSLLATAGFAVREHAPEAFSHTFVCTAVDVPFGHELPGETDARLLGETVSAAGIARPA</sequence>
<dbReference type="InterPro" id="IPR027555">
    <property type="entry name" value="Mo5U34_MeTrfas-like"/>
</dbReference>
<gene>
    <name evidence="1" type="ORF">AVDCRST_MAG11-905</name>
</gene>
<protein>
    <recommendedName>
        <fullName evidence="2">Methyltransferase type 11 domain-containing protein</fullName>
    </recommendedName>
</protein>
<dbReference type="SUPFAM" id="SSF53335">
    <property type="entry name" value="S-adenosyl-L-methionine-dependent methyltransferases"/>
    <property type="match status" value="1"/>
</dbReference>
<evidence type="ECO:0008006" key="2">
    <source>
        <dbReference type="Google" id="ProtNLM"/>
    </source>
</evidence>
<name>A0A6J4KCP8_9BACT</name>
<dbReference type="EMBL" id="CADCTU010000197">
    <property type="protein sequence ID" value="CAA9302052.1"/>
    <property type="molecule type" value="Genomic_DNA"/>
</dbReference>
<dbReference type="AlphaFoldDB" id="A0A6J4KCP8"/>
<dbReference type="Gene3D" id="3.40.50.150">
    <property type="entry name" value="Vaccinia Virus protein VP39"/>
    <property type="match status" value="1"/>
</dbReference>
<reference evidence="1" key="1">
    <citation type="submission" date="2020-02" db="EMBL/GenBank/DDBJ databases">
        <authorList>
            <person name="Meier V. D."/>
        </authorList>
    </citation>
    <scope>NUCLEOTIDE SEQUENCE</scope>
    <source>
        <strain evidence="1">AVDCRST_MAG11</strain>
    </source>
</reference>